<accession>A0ABQ3C0J3</accession>
<keyword evidence="3" id="KW-1185">Reference proteome</keyword>
<organism evidence="2 3">
    <name type="scientific">Streptomyces rubiginosohelvolus</name>
    <dbReference type="NCBI Taxonomy" id="67362"/>
    <lineage>
        <taxon>Bacteria</taxon>
        <taxon>Bacillati</taxon>
        <taxon>Actinomycetota</taxon>
        <taxon>Actinomycetes</taxon>
        <taxon>Kitasatosporales</taxon>
        <taxon>Streptomycetaceae</taxon>
        <taxon>Streptomyces</taxon>
    </lineage>
</organism>
<evidence type="ECO:0000259" key="1">
    <source>
        <dbReference type="SMART" id="SM00418"/>
    </source>
</evidence>
<sequence>MALLAAISHPQRLRVIAEFADGRVYVSELARRLGMSRPLLHLHLERLEKAGPVVGTLERGEDGTSLKYFELSLFKLHLNLADPDGLDSVDETGSGVDTSGSFCAAGSVNRAAGCSGE</sequence>
<gene>
    <name evidence="2" type="ORF">GCM10010328_42800</name>
</gene>
<dbReference type="Gene3D" id="1.10.10.10">
    <property type="entry name" value="Winged helix-like DNA-binding domain superfamily/Winged helix DNA-binding domain"/>
    <property type="match status" value="1"/>
</dbReference>
<reference evidence="3" key="1">
    <citation type="journal article" date="2019" name="Int. J. Syst. Evol. Microbiol.">
        <title>The Global Catalogue of Microorganisms (GCM) 10K type strain sequencing project: providing services to taxonomists for standard genome sequencing and annotation.</title>
        <authorList>
            <consortium name="The Broad Institute Genomics Platform"/>
            <consortium name="The Broad Institute Genome Sequencing Center for Infectious Disease"/>
            <person name="Wu L."/>
            <person name="Ma J."/>
        </authorList>
    </citation>
    <scope>NUCLEOTIDE SEQUENCE [LARGE SCALE GENOMIC DNA]</scope>
    <source>
        <strain evidence="3">JCM 4602</strain>
    </source>
</reference>
<dbReference type="CDD" id="cd00090">
    <property type="entry name" value="HTH_ARSR"/>
    <property type="match status" value="1"/>
</dbReference>
<proteinExistence type="predicted"/>
<feature type="domain" description="HTH arsR-type" evidence="1">
    <location>
        <begin position="2"/>
        <end position="87"/>
    </location>
</feature>
<dbReference type="Pfam" id="PF12840">
    <property type="entry name" value="HTH_20"/>
    <property type="match status" value="1"/>
</dbReference>
<dbReference type="InterPro" id="IPR036390">
    <property type="entry name" value="WH_DNA-bd_sf"/>
</dbReference>
<dbReference type="Proteomes" id="UP000624183">
    <property type="component" value="Unassembled WGS sequence"/>
</dbReference>
<dbReference type="InterPro" id="IPR011991">
    <property type="entry name" value="ArsR-like_HTH"/>
</dbReference>
<comment type="caution">
    <text evidence="2">The sequence shown here is derived from an EMBL/GenBank/DDBJ whole genome shotgun (WGS) entry which is preliminary data.</text>
</comment>
<dbReference type="SUPFAM" id="SSF46785">
    <property type="entry name" value="Winged helix' DNA-binding domain"/>
    <property type="match status" value="1"/>
</dbReference>
<protein>
    <recommendedName>
        <fullName evidence="1">HTH arsR-type domain-containing protein</fullName>
    </recommendedName>
</protein>
<evidence type="ECO:0000313" key="2">
    <source>
        <dbReference type="EMBL" id="GGZ63663.1"/>
    </source>
</evidence>
<dbReference type="EMBL" id="BMUW01000008">
    <property type="protein sequence ID" value="GGZ63663.1"/>
    <property type="molecule type" value="Genomic_DNA"/>
</dbReference>
<evidence type="ECO:0000313" key="3">
    <source>
        <dbReference type="Proteomes" id="UP000624183"/>
    </source>
</evidence>
<dbReference type="InterPro" id="IPR036388">
    <property type="entry name" value="WH-like_DNA-bd_sf"/>
</dbReference>
<dbReference type="SMART" id="SM00418">
    <property type="entry name" value="HTH_ARSR"/>
    <property type="match status" value="1"/>
</dbReference>
<name>A0ABQ3C0J3_9ACTN</name>
<dbReference type="InterPro" id="IPR001845">
    <property type="entry name" value="HTH_ArsR_DNA-bd_dom"/>
</dbReference>